<gene>
    <name evidence="3" type="ORF">BSL78_22504</name>
</gene>
<dbReference type="InterPro" id="IPR007111">
    <property type="entry name" value="NACHT_NTPase"/>
</dbReference>
<sequence length="443" mass="50056">MGIINPSDVSKLETPLEEYRLLQAVAKIQNTSPWYFLTKLCHEMKPRRLVLTKSGSKKSSREVDRTCKLHYRDIFTDERLKAETRIILEGQPGSGKTMLSSQLAYDWCCGKLMDIPIVIYLPLKIVDDISIIQAIKMFYIRKGIPITEEDIESMLNSGKKKVYLILDGLEEYNGGNKDGSPSEVMRVMTKEKLSNCIVIITAGQIIQDLPPGPMLKIGSFGEDERDEYIGKVYSDDVKRQEEVKELIDNVPFILDLCNVPLLFVLLVHNIDRLGKLHKGQLDRVTPFVKAIVDILCPMQDEEDEHSHLSDQKTYITLEELAFNGLCKGNQQLFWHKDFVDRSVANSKAWIDSGILVVEEGTPFNSTDRNLQTDSGGGTPQTDSISDESLNTSTVTSEIKRRVSPDPDLSASVSQSESKPTLESKEKKQNLYRKAKLQKMFFTG</sequence>
<dbReference type="Pfam" id="PF05729">
    <property type="entry name" value="NACHT"/>
    <property type="match status" value="1"/>
</dbReference>
<protein>
    <submittedName>
        <fullName evidence="3">Putative NACHT, LRR and PYD domains-containing protein 10-like</fullName>
    </submittedName>
</protein>
<evidence type="ECO:0000313" key="4">
    <source>
        <dbReference type="Proteomes" id="UP000230750"/>
    </source>
</evidence>
<dbReference type="PANTHER" id="PTHR24407">
    <property type="entry name" value="PROTEIN KINASE DOMAIN-CONTAINING PROTEIN"/>
    <property type="match status" value="1"/>
</dbReference>
<feature type="domain" description="NACHT" evidence="2">
    <location>
        <begin position="84"/>
        <end position="202"/>
    </location>
</feature>
<dbReference type="Proteomes" id="UP000230750">
    <property type="component" value="Unassembled WGS sequence"/>
</dbReference>
<reference evidence="3 4" key="1">
    <citation type="journal article" date="2017" name="PLoS Biol.">
        <title>The sea cucumber genome provides insights into morphological evolution and visceral regeneration.</title>
        <authorList>
            <person name="Zhang X."/>
            <person name="Sun L."/>
            <person name="Yuan J."/>
            <person name="Sun Y."/>
            <person name="Gao Y."/>
            <person name="Zhang L."/>
            <person name="Li S."/>
            <person name="Dai H."/>
            <person name="Hamel J.F."/>
            <person name="Liu C."/>
            <person name="Yu Y."/>
            <person name="Liu S."/>
            <person name="Lin W."/>
            <person name="Guo K."/>
            <person name="Jin S."/>
            <person name="Xu P."/>
            <person name="Storey K.B."/>
            <person name="Huan P."/>
            <person name="Zhang T."/>
            <person name="Zhou Y."/>
            <person name="Zhang J."/>
            <person name="Lin C."/>
            <person name="Li X."/>
            <person name="Xing L."/>
            <person name="Huo D."/>
            <person name="Sun M."/>
            <person name="Wang L."/>
            <person name="Mercier A."/>
            <person name="Li F."/>
            <person name="Yang H."/>
            <person name="Xiang J."/>
        </authorList>
    </citation>
    <scope>NUCLEOTIDE SEQUENCE [LARGE SCALE GENOMIC DNA]</scope>
    <source>
        <strain evidence="3">Shaxun</strain>
        <tissue evidence="3">Muscle</tissue>
    </source>
</reference>
<evidence type="ECO:0000259" key="2">
    <source>
        <dbReference type="PROSITE" id="PS50837"/>
    </source>
</evidence>
<keyword evidence="4" id="KW-1185">Reference proteome</keyword>
<dbReference type="EMBL" id="MRZV01001099">
    <property type="protein sequence ID" value="PIK40651.1"/>
    <property type="molecule type" value="Genomic_DNA"/>
</dbReference>
<evidence type="ECO:0000256" key="1">
    <source>
        <dbReference type="SAM" id="MobiDB-lite"/>
    </source>
</evidence>
<name>A0A2G8JXZ5_STIJA</name>
<dbReference type="InterPro" id="IPR027417">
    <property type="entry name" value="P-loop_NTPase"/>
</dbReference>
<dbReference type="PROSITE" id="PS50837">
    <property type="entry name" value="NACHT"/>
    <property type="match status" value="1"/>
</dbReference>
<dbReference type="STRING" id="307972.A0A2G8JXZ5"/>
<dbReference type="SUPFAM" id="SSF52540">
    <property type="entry name" value="P-loop containing nucleoside triphosphate hydrolases"/>
    <property type="match status" value="1"/>
</dbReference>
<proteinExistence type="predicted"/>
<dbReference type="AlphaFoldDB" id="A0A2G8JXZ5"/>
<feature type="region of interest" description="Disordered" evidence="1">
    <location>
        <begin position="365"/>
        <end position="428"/>
    </location>
</feature>
<dbReference type="PANTHER" id="PTHR24407:SF14">
    <property type="entry name" value="SIR2-LIKE DOMAIN-CONTAINING PROTEIN"/>
    <property type="match status" value="1"/>
</dbReference>
<feature type="compositionally biased region" description="Basic and acidic residues" evidence="1">
    <location>
        <begin position="419"/>
        <end position="428"/>
    </location>
</feature>
<dbReference type="OrthoDB" id="120976at2759"/>
<dbReference type="Gene3D" id="3.40.50.300">
    <property type="entry name" value="P-loop containing nucleotide triphosphate hydrolases"/>
    <property type="match status" value="1"/>
</dbReference>
<feature type="compositionally biased region" description="Polar residues" evidence="1">
    <location>
        <begin position="365"/>
        <end position="396"/>
    </location>
</feature>
<evidence type="ECO:0000313" key="3">
    <source>
        <dbReference type="EMBL" id="PIK40651.1"/>
    </source>
</evidence>
<accession>A0A2G8JXZ5</accession>
<dbReference type="CDD" id="cd01120">
    <property type="entry name" value="RecA-like_superfamily"/>
    <property type="match status" value="1"/>
</dbReference>
<comment type="caution">
    <text evidence="3">The sequence shown here is derived from an EMBL/GenBank/DDBJ whole genome shotgun (WGS) entry which is preliminary data.</text>
</comment>
<organism evidence="3 4">
    <name type="scientific">Stichopus japonicus</name>
    <name type="common">Sea cucumber</name>
    <dbReference type="NCBI Taxonomy" id="307972"/>
    <lineage>
        <taxon>Eukaryota</taxon>
        <taxon>Metazoa</taxon>
        <taxon>Echinodermata</taxon>
        <taxon>Eleutherozoa</taxon>
        <taxon>Echinozoa</taxon>
        <taxon>Holothuroidea</taxon>
        <taxon>Aspidochirotacea</taxon>
        <taxon>Aspidochirotida</taxon>
        <taxon>Stichopodidae</taxon>
        <taxon>Apostichopus</taxon>
    </lineage>
</organism>